<dbReference type="GO" id="GO:0006406">
    <property type="term" value="P:mRNA export from nucleus"/>
    <property type="evidence" value="ECO:0007669"/>
    <property type="project" value="TreeGrafter"/>
</dbReference>
<evidence type="ECO:0000256" key="4">
    <source>
        <dbReference type="ARBA" id="ARBA00022927"/>
    </source>
</evidence>
<dbReference type="InterPro" id="IPR036322">
    <property type="entry name" value="WD40_repeat_dom_sf"/>
</dbReference>
<evidence type="ECO:0000256" key="8">
    <source>
        <dbReference type="SAM" id="Coils"/>
    </source>
</evidence>
<evidence type="ECO:0000256" key="1">
    <source>
        <dbReference type="ARBA" id="ARBA00004567"/>
    </source>
</evidence>
<dbReference type="GO" id="GO:0006606">
    <property type="term" value="P:protein import into nucleus"/>
    <property type="evidence" value="ECO:0007669"/>
    <property type="project" value="TreeGrafter"/>
</dbReference>
<feature type="coiled-coil region" evidence="8">
    <location>
        <begin position="684"/>
        <end position="711"/>
    </location>
</feature>
<dbReference type="GO" id="GO:0000056">
    <property type="term" value="P:ribosomal small subunit export from nucleus"/>
    <property type="evidence" value="ECO:0007669"/>
    <property type="project" value="InterPro"/>
</dbReference>
<dbReference type="GO" id="GO:0005643">
    <property type="term" value="C:nuclear pore"/>
    <property type="evidence" value="ECO:0007669"/>
    <property type="project" value="UniProtKB-SubCell"/>
</dbReference>
<evidence type="ECO:0000313" key="10">
    <source>
        <dbReference type="Proteomes" id="UP000799753"/>
    </source>
</evidence>
<dbReference type="AlphaFoldDB" id="A0A6A6SG91"/>
<keyword evidence="6" id="KW-0906">Nuclear pore complex</keyword>
<evidence type="ECO:0000256" key="2">
    <source>
        <dbReference type="ARBA" id="ARBA00022448"/>
    </source>
</evidence>
<dbReference type="PANTHER" id="PTHR13257:SF0">
    <property type="entry name" value="NUCLEAR PORE COMPLEX PROTEIN NUP88"/>
    <property type="match status" value="1"/>
</dbReference>
<dbReference type="GO" id="GO:0017056">
    <property type="term" value="F:structural constituent of nuclear pore"/>
    <property type="evidence" value="ECO:0007669"/>
    <property type="project" value="InterPro"/>
</dbReference>
<evidence type="ECO:0000256" key="3">
    <source>
        <dbReference type="ARBA" id="ARBA00022816"/>
    </source>
</evidence>
<accession>A0A6A6SG91</accession>
<reference evidence="9" key="1">
    <citation type="journal article" date="2020" name="Stud. Mycol.">
        <title>101 Dothideomycetes genomes: a test case for predicting lifestyles and emergence of pathogens.</title>
        <authorList>
            <person name="Haridas S."/>
            <person name="Albert R."/>
            <person name="Binder M."/>
            <person name="Bloem J."/>
            <person name="Labutti K."/>
            <person name="Salamov A."/>
            <person name="Andreopoulos B."/>
            <person name="Baker S."/>
            <person name="Barry K."/>
            <person name="Bills G."/>
            <person name="Bluhm B."/>
            <person name="Cannon C."/>
            <person name="Castanera R."/>
            <person name="Culley D."/>
            <person name="Daum C."/>
            <person name="Ezra D."/>
            <person name="Gonzalez J."/>
            <person name="Henrissat B."/>
            <person name="Kuo A."/>
            <person name="Liang C."/>
            <person name="Lipzen A."/>
            <person name="Lutzoni F."/>
            <person name="Magnuson J."/>
            <person name="Mondo S."/>
            <person name="Nolan M."/>
            <person name="Ohm R."/>
            <person name="Pangilinan J."/>
            <person name="Park H.-J."/>
            <person name="Ramirez L."/>
            <person name="Alfaro M."/>
            <person name="Sun H."/>
            <person name="Tritt A."/>
            <person name="Yoshinaga Y."/>
            <person name="Zwiers L.-H."/>
            <person name="Turgeon B."/>
            <person name="Goodwin S."/>
            <person name="Spatafora J."/>
            <person name="Crous P."/>
            <person name="Grigoriev I."/>
        </authorList>
    </citation>
    <scope>NUCLEOTIDE SEQUENCE</scope>
    <source>
        <strain evidence="9">CBS 473.64</strain>
    </source>
</reference>
<dbReference type="OrthoDB" id="341482at2759"/>
<keyword evidence="3" id="KW-0509">mRNA transport</keyword>
<evidence type="ECO:0000313" key="9">
    <source>
        <dbReference type="EMBL" id="KAF2646322.1"/>
    </source>
</evidence>
<evidence type="ECO:0000256" key="6">
    <source>
        <dbReference type="ARBA" id="ARBA00023132"/>
    </source>
</evidence>
<feature type="coiled-coil region" evidence="8">
    <location>
        <begin position="760"/>
        <end position="787"/>
    </location>
</feature>
<keyword evidence="5" id="KW-0811">Translocation</keyword>
<dbReference type="InterPro" id="IPR015943">
    <property type="entry name" value="WD40/YVTN_repeat-like_dom_sf"/>
</dbReference>
<dbReference type="Proteomes" id="UP000799753">
    <property type="component" value="Unassembled WGS sequence"/>
</dbReference>
<keyword evidence="10" id="KW-1185">Reference proteome</keyword>
<proteinExistence type="predicted"/>
<dbReference type="Gene3D" id="2.130.10.10">
    <property type="entry name" value="YVTN repeat-like/Quinoprotein amine dehydrogenase"/>
    <property type="match status" value="1"/>
</dbReference>
<comment type="subcellular location">
    <subcellularLocation>
        <location evidence="1">Nucleus</location>
        <location evidence="1">Nuclear pore complex</location>
    </subcellularLocation>
</comment>
<keyword evidence="2" id="KW-0813">Transport</keyword>
<evidence type="ECO:0000256" key="5">
    <source>
        <dbReference type="ARBA" id="ARBA00023010"/>
    </source>
</evidence>
<name>A0A6A6SG91_9PLEO</name>
<evidence type="ECO:0000256" key="7">
    <source>
        <dbReference type="ARBA" id="ARBA00023242"/>
    </source>
</evidence>
<keyword evidence="8" id="KW-0175">Coiled coil</keyword>
<dbReference type="InterPro" id="IPR037700">
    <property type="entry name" value="NUP88/NUP82"/>
</dbReference>
<dbReference type="SUPFAM" id="SSF50978">
    <property type="entry name" value="WD40 repeat-like"/>
    <property type="match status" value="1"/>
</dbReference>
<dbReference type="EMBL" id="MU006776">
    <property type="protein sequence ID" value="KAF2646322.1"/>
    <property type="molecule type" value="Genomic_DNA"/>
</dbReference>
<dbReference type="PANTHER" id="PTHR13257">
    <property type="entry name" value="NUCLEOPORIN NUP84-RELATED"/>
    <property type="match status" value="1"/>
</dbReference>
<protein>
    <submittedName>
        <fullName evidence="9">Uncharacterized protein</fullName>
    </submittedName>
</protein>
<sequence length="839" mass="92968">MPKVLSYTPAWLSRPSPGYHLFEPSPTTGRASAQRQENAGLRRTIATRDSEIFVAAGREIRWADLAQLKEDDAPVYRKLNVPIPLQIERLTISPAGDFLAVSTSHTVHVICLPDSALLAHGDTKPIKPKTFQIGPVAHVLEGSPIASVLWHPLGYHGHCLVTITLEGVVRLWELNRADRSSFSEPTLSIDLVKLASAENYDVDLGASNFGVSKGFSPDMVDLEVASACFGDFPEQEGVHGWAPLTLWIATGAGELYALCPLLPSKWQLLESPGAHTFLQTLSTSIDVNHADISEDKDALKFDKVTAGKQLSWKSDIVYREPLEEMLPNGDTIKVYARPASVPEVPMLQGPFNIKPEVDDFELSDIVVYSLKTFSGGDEDDDQVAEGLPAALICLLTDTCQVHVCFDLLGIVGRWLPLTEDECEPEPTEHSLILAETLTLASDGVSSNEQSITQDVHTDFSFFVTHATGVYYVSMESWIRGIEFELSQNQGSSVKVRFDLLLKGRSKVERCFHRQPSNTKKEITSCVVLEDGNVGYLLLTTVDDEPQAVLLDAPEDDGLSDEENLDQEEVSFSTKAREPWNPPKELWESFNLFAALDIPGRQKASLKEEVRLSPANLNLLMNAHRVLSVHTDKLQHAVADLFNRCQRLQDEYRDQIWRTAQLVPKIDAVTGNDEDTDSILDTSSNAKIEGRLEKVKAKQEELTARYLAIRKKATSVNTTEISEKEAAFTSELQTMESSIDRTAQNLTDDVDGSDVPAWQRLQKMKETKADLAKQVEQAAQANGEEKEQVRARVNVPSYSRKQENEQVQLMVQHHADLLEATTNRLRNAGISIQDVAEGGS</sequence>
<keyword evidence="4" id="KW-0653">Protein transport</keyword>
<organism evidence="9 10">
    <name type="scientific">Massarina eburnea CBS 473.64</name>
    <dbReference type="NCBI Taxonomy" id="1395130"/>
    <lineage>
        <taxon>Eukaryota</taxon>
        <taxon>Fungi</taxon>
        <taxon>Dikarya</taxon>
        <taxon>Ascomycota</taxon>
        <taxon>Pezizomycotina</taxon>
        <taxon>Dothideomycetes</taxon>
        <taxon>Pleosporomycetidae</taxon>
        <taxon>Pleosporales</taxon>
        <taxon>Massarineae</taxon>
        <taxon>Massarinaceae</taxon>
        <taxon>Massarina</taxon>
    </lineage>
</organism>
<keyword evidence="7" id="KW-0539">Nucleus</keyword>
<gene>
    <name evidence="9" type="ORF">P280DRAFT_502938</name>
</gene>
<dbReference type="GO" id="GO:0000055">
    <property type="term" value="P:ribosomal large subunit export from nucleus"/>
    <property type="evidence" value="ECO:0007669"/>
    <property type="project" value="InterPro"/>
</dbReference>